<dbReference type="InterPro" id="IPR019594">
    <property type="entry name" value="Glu/Gly-bd"/>
</dbReference>
<dbReference type="Gene3D" id="3.40.190.10">
    <property type="entry name" value="Periplasmic binding protein-like II"/>
    <property type="match status" value="1"/>
</dbReference>
<evidence type="ECO:0000256" key="8">
    <source>
        <dbReference type="ARBA" id="ARBA00023170"/>
    </source>
</evidence>
<dbReference type="GO" id="GO:0050906">
    <property type="term" value="P:detection of stimulus involved in sensory perception"/>
    <property type="evidence" value="ECO:0007669"/>
    <property type="project" value="UniProtKB-ARBA"/>
</dbReference>
<evidence type="ECO:0000256" key="6">
    <source>
        <dbReference type="ARBA" id="ARBA00023065"/>
    </source>
</evidence>
<dbReference type="SMART" id="SM00918">
    <property type="entry name" value="Lig_chan-Glu_bd"/>
    <property type="match status" value="1"/>
</dbReference>
<feature type="region of interest" description="Disordered" evidence="12">
    <location>
        <begin position="1"/>
        <end position="34"/>
    </location>
</feature>
<evidence type="ECO:0000313" key="16">
    <source>
        <dbReference type="EMBL" id="CAC5388392.1"/>
    </source>
</evidence>
<dbReference type="PANTHER" id="PTHR42643">
    <property type="entry name" value="IONOTROPIC RECEPTOR 20A-RELATED"/>
    <property type="match status" value="1"/>
</dbReference>
<keyword evidence="8" id="KW-0675">Receptor</keyword>
<evidence type="ECO:0000256" key="12">
    <source>
        <dbReference type="SAM" id="MobiDB-lite"/>
    </source>
</evidence>
<evidence type="ECO:0000256" key="7">
    <source>
        <dbReference type="ARBA" id="ARBA00023136"/>
    </source>
</evidence>
<dbReference type="GO" id="GO:0015276">
    <property type="term" value="F:ligand-gated monoatomic ion channel activity"/>
    <property type="evidence" value="ECO:0007669"/>
    <property type="project" value="InterPro"/>
</dbReference>
<reference evidence="16 17" key="1">
    <citation type="submission" date="2020-06" db="EMBL/GenBank/DDBJ databases">
        <authorList>
            <person name="Li R."/>
            <person name="Bekaert M."/>
        </authorList>
    </citation>
    <scope>NUCLEOTIDE SEQUENCE [LARGE SCALE GENOMIC DNA]</scope>
    <source>
        <strain evidence="17">wild</strain>
    </source>
</reference>
<keyword evidence="5 13" id="KW-1133">Transmembrane helix</keyword>
<dbReference type="PANTHER" id="PTHR42643:SF24">
    <property type="entry name" value="IONOTROPIC RECEPTOR 60A"/>
    <property type="match status" value="1"/>
</dbReference>
<evidence type="ECO:0000256" key="11">
    <source>
        <dbReference type="ARBA" id="ARBA00023303"/>
    </source>
</evidence>
<feature type="domain" description="Ionotropic glutamate receptor L-glutamate and glycine-binding" evidence="15">
    <location>
        <begin position="83"/>
        <end position="141"/>
    </location>
</feature>
<dbReference type="InterPro" id="IPR052192">
    <property type="entry name" value="Insect_Ionotropic_Sensory_Rcpt"/>
</dbReference>
<feature type="transmembrane region" description="Helical" evidence="13">
    <location>
        <begin position="274"/>
        <end position="292"/>
    </location>
</feature>
<name>A0A6J8BXJ1_MYTCO</name>
<dbReference type="OrthoDB" id="5984008at2759"/>
<evidence type="ECO:0000256" key="13">
    <source>
        <dbReference type="SAM" id="Phobius"/>
    </source>
</evidence>
<accession>A0A6J8BXJ1</accession>
<evidence type="ECO:0000256" key="2">
    <source>
        <dbReference type="ARBA" id="ARBA00022448"/>
    </source>
</evidence>
<organism evidence="16 17">
    <name type="scientific">Mytilus coruscus</name>
    <name type="common">Sea mussel</name>
    <dbReference type="NCBI Taxonomy" id="42192"/>
    <lineage>
        <taxon>Eukaryota</taxon>
        <taxon>Metazoa</taxon>
        <taxon>Spiralia</taxon>
        <taxon>Lophotrochozoa</taxon>
        <taxon>Mollusca</taxon>
        <taxon>Bivalvia</taxon>
        <taxon>Autobranchia</taxon>
        <taxon>Pteriomorphia</taxon>
        <taxon>Mytilida</taxon>
        <taxon>Mytiloidea</taxon>
        <taxon>Mytilidae</taxon>
        <taxon>Mytilinae</taxon>
        <taxon>Mytilus</taxon>
    </lineage>
</organism>
<dbReference type="InterPro" id="IPR001320">
    <property type="entry name" value="Iontro_rcpt_C"/>
</dbReference>
<evidence type="ECO:0000256" key="3">
    <source>
        <dbReference type="ARBA" id="ARBA00022475"/>
    </source>
</evidence>
<comment type="subcellular location">
    <subcellularLocation>
        <location evidence="1">Cell membrane</location>
        <topology evidence="1">Multi-pass membrane protein</topology>
    </subcellularLocation>
</comment>
<evidence type="ECO:0008006" key="18">
    <source>
        <dbReference type="Google" id="ProtNLM"/>
    </source>
</evidence>
<gene>
    <name evidence="16" type="ORF">MCOR_23658</name>
</gene>
<keyword evidence="6" id="KW-0406">Ion transport</keyword>
<dbReference type="SUPFAM" id="SSF53850">
    <property type="entry name" value="Periplasmic binding protein-like II"/>
    <property type="match status" value="1"/>
</dbReference>
<evidence type="ECO:0000256" key="4">
    <source>
        <dbReference type="ARBA" id="ARBA00022692"/>
    </source>
</evidence>
<dbReference type="SMART" id="SM00079">
    <property type="entry name" value="PBPe"/>
    <property type="match status" value="1"/>
</dbReference>
<keyword evidence="10" id="KW-1071">Ligand-gated ion channel</keyword>
<dbReference type="AlphaFoldDB" id="A0A6J8BXJ1"/>
<evidence type="ECO:0000256" key="10">
    <source>
        <dbReference type="ARBA" id="ARBA00023286"/>
    </source>
</evidence>
<keyword evidence="9" id="KW-0325">Glycoprotein</keyword>
<evidence type="ECO:0000259" key="15">
    <source>
        <dbReference type="SMART" id="SM00918"/>
    </source>
</evidence>
<proteinExistence type="predicted"/>
<evidence type="ECO:0000256" key="1">
    <source>
        <dbReference type="ARBA" id="ARBA00004651"/>
    </source>
</evidence>
<dbReference type="Pfam" id="PF10613">
    <property type="entry name" value="Lig_chan-Glu_bd"/>
    <property type="match status" value="1"/>
</dbReference>
<evidence type="ECO:0000256" key="5">
    <source>
        <dbReference type="ARBA" id="ARBA00022989"/>
    </source>
</evidence>
<dbReference type="Proteomes" id="UP000507470">
    <property type="component" value="Unassembled WGS sequence"/>
</dbReference>
<keyword evidence="2" id="KW-0813">Transport</keyword>
<dbReference type="GO" id="GO:0005886">
    <property type="term" value="C:plasma membrane"/>
    <property type="evidence" value="ECO:0007669"/>
    <property type="project" value="UniProtKB-SubCell"/>
</dbReference>
<keyword evidence="3" id="KW-1003">Cell membrane</keyword>
<keyword evidence="4 13" id="KW-0812">Transmembrane</keyword>
<keyword evidence="17" id="KW-1185">Reference proteome</keyword>
<feature type="domain" description="Ionotropic glutamate receptor C-terminal" evidence="14">
    <location>
        <begin position="71"/>
        <end position="252"/>
    </location>
</feature>
<evidence type="ECO:0000256" key="9">
    <source>
        <dbReference type="ARBA" id="ARBA00023180"/>
    </source>
</evidence>
<feature type="compositionally biased region" description="Polar residues" evidence="12">
    <location>
        <begin position="17"/>
        <end position="29"/>
    </location>
</feature>
<keyword evidence="7 13" id="KW-0472">Membrane</keyword>
<evidence type="ECO:0000313" key="17">
    <source>
        <dbReference type="Proteomes" id="UP000507470"/>
    </source>
</evidence>
<sequence>MEVVDENNNKEDNCVNSITANDSSSSGIEDNQEENDVIIIISDEEENNETRMKQFIGTTKQQNLILTFKRTVNIVNGQEHWKPFVEIDEVTQEYKGLTIELLKELSNRLNFTYELIHPPDGNWGVASNDNIWNGLLGQLQRRNSELPERRKLWNGILKFNQSDPSVLSSDPAEQIGKVRGGNYAYIGDRTYLDMAIGQSCDMSFISNDDFHPLLVALPLPNNSPFLKVFSDEIVAIIETGLIQTWMLKTWPKPENCEETSITDAKSISVSDFQFAFYLTGIGLMLAVLSLIYEYIERKRYHWVVTHGRRQNEQRKIAAFKEI</sequence>
<evidence type="ECO:0000259" key="14">
    <source>
        <dbReference type="SMART" id="SM00079"/>
    </source>
</evidence>
<protein>
    <recommendedName>
        <fullName evidence="18">Ionotropic glutamate receptor L-glutamate and glycine-binding domain-containing protein</fullName>
    </recommendedName>
</protein>
<dbReference type="EMBL" id="CACVKT020004160">
    <property type="protein sequence ID" value="CAC5388392.1"/>
    <property type="molecule type" value="Genomic_DNA"/>
</dbReference>
<keyword evidence="11" id="KW-0407">Ion channel</keyword>